<dbReference type="AlphaFoldDB" id="A0A0H3PHP5"/>
<evidence type="ECO:0008006" key="3">
    <source>
        <dbReference type="Google" id="ProtNLM"/>
    </source>
</evidence>
<dbReference type="RefSeq" id="WP_002858755.1">
    <property type="nucleotide sequence ID" value="NC_008787.1"/>
</dbReference>
<protein>
    <recommendedName>
        <fullName evidence="3">Periplasmic protein</fullName>
    </recommendedName>
</protein>
<name>A0A0H3PHP5_CAMJJ</name>
<accession>A0A0H3PHP5</accession>
<organism evidence="1 2">
    <name type="scientific">Campylobacter jejuni subsp. jejuni serotype O:23/36 (strain 81-176)</name>
    <dbReference type="NCBI Taxonomy" id="354242"/>
    <lineage>
        <taxon>Bacteria</taxon>
        <taxon>Pseudomonadati</taxon>
        <taxon>Campylobacterota</taxon>
        <taxon>Epsilonproteobacteria</taxon>
        <taxon>Campylobacterales</taxon>
        <taxon>Campylobacteraceae</taxon>
        <taxon>Campylobacter</taxon>
    </lineage>
</organism>
<dbReference type="EMBL" id="CP000538">
    <property type="protein sequence ID" value="EAQ72473.1"/>
    <property type="molecule type" value="Genomic_DNA"/>
</dbReference>
<reference evidence="2" key="1">
    <citation type="submission" date="2006-12" db="EMBL/GenBank/DDBJ databases">
        <authorList>
            <person name="Fouts D.E."/>
            <person name="Nelson K.E."/>
            <person name="Sebastian Y."/>
        </authorList>
    </citation>
    <scope>NUCLEOTIDE SEQUENCE [LARGE SCALE GENOMIC DNA]</scope>
    <source>
        <strain evidence="2">81-176</strain>
    </source>
</reference>
<evidence type="ECO:0000313" key="1">
    <source>
        <dbReference type="EMBL" id="EAQ72473.1"/>
    </source>
</evidence>
<gene>
    <name evidence="1" type="ordered locus">CJJ81176_0887</name>
</gene>
<dbReference type="Proteomes" id="UP000000646">
    <property type="component" value="Chromosome"/>
</dbReference>
<dbReference type="eggNOG" id="ENOG50318JF">
    <property type="taxonomic scope" value="Bacteria"/>
</dbReference>
<sequence>MKKCILIFFSLYSLSFANIYEKLNDFAYEKKPNKDFKIQDVKLVQFSQENKDCLELLIEAGQVRILNSYNSCQKLSKDESFQKFLNEDFLKLYKNNGYLINENLQNLKNTMQDIMIYYKLRYSFSKDVKDMSKNKNLDILNIDEKDGGTLLYKINNQACVGIELTRHDSRMAMKIYGIENLDKECKLFIQSPSFKDLSYTKKDFKWYYLE</sequence>
<evidence type="ECO:0000313" key="2">
    <source>
        <dbReference type="Proteomes" id="UP000000646"/>
    </source>
</evidence>
<dbReference type="HOGENOM" id="CLU_1324416_0_0_7"/>
<dbReference type="KEGG" id="cjj:CJJ81176_0887"/>
<proteinExistence type="predicted"/>